<dbReference type="KEGG" id="lri:NCTC12151_02315"/>
<evidence type="ECO:0000313" key="2">
    <source>
        <dbReference type="Proteomes" id="UP000249005"/>
    </source>
</evidence>
<reference evidence="1 2" key="1">
    <citation type="submission" date="2018-06" db="EMBL/GenBank/DDBJ databases">
        <authorList>
            <consortium name="Pathogen Informatics"/>
            <person name="Doyle S."/>
        </authorList>
    </citation>
    <scope>NUCLEOTIDE SEQUENCE [LARGE SCALE GENOMIC DNA]</scope>
    <source>
        <strain evidence="1 2">NCTC12151</strain>
    </source>
</reference>
<sequence length="164" mass="19683">MRLGLMLEAELINYKYYLPWCNEVIRREDSPPDWIMDLYEVKYQPDAINIARSHAYWRPAVVFERPADFYAACLFIKYHYRMISWASFLLESGRFVDCCSEDSVDCEYFFCMLNELEDSEYNSALEAIQVKQFAERFSADISEVEGLYRYFLFYFRQNKSAETK</sequence>
<gene>
    <name evidence="1" type="ORF">NCTC12151_02315</name>
</gene>
<protein>
    <submittedName>
        <fullName evidence="1">Uncharacterized protein</fullName>
    </submittedName>
</protein>
<dbReference type="EMBL" id="LS483470">
    <property type="protein sequence ID" value="SQI41749.1"/>
    <property type="molecule type" value="Genomic_DNA"/>
</dbReference>
<accession>A0A2X4UTG9</accession>
<name>A0A2X4UTG9_9GAMM</name>
<organism evidence="1 2">
    <name type="scientific">Leminorella richardii</name>
    <dbReference type="NCBI Taxonomy" id="158841"/>
    <lineage>
        <taxon>Bacteria</taxon>
        <taxon>Pseudomonadati</taxon>
        <taxon>Pseudomonadota</taxon>
        <taxon>Gammaproteobacteria</taxon>
        <taxon>Enterobacterales</taxon>
        <taxon>Budviciaceae</taxon>
        <taxon>Leminorella</taxon>
    </lineage>
</organism>
<dbReference type="AlphaFoldDB" id="A0A2X4UTG9"/>
<keyword evidence="2" id="KW-1185">Reference proteome</keyword>
<evidence type="ECO:0000313" key="1">
    <source>
        <dbReference type="EMBL" id="SQI41749.1"/>
    </source>
</evidence>
<proteinExistence type="predicted"/>
<dbReference type="Proteomes" id="UP000249005">
    <property type="component" value="Chromosome 1"/>
</dbReference>